<dbReference type="PANTHER" id="PTHR46825">
    <property type="entry name" value="D-ALANYL-D-ALANINE-CARBOXYPEPTIDASE/ENDOPEPTIDASE AMPH"/>
    <property type="match status" value="1"/>
</dbReference>
<evidence type="ECO:0000313" key="4">
    <source>
        <dbReference type="EMBL" id="PMD39934.1"/>
    </source>
</evidence>
<organism evidence="4 5">
    <name type="scientific">Hyaloscypha variabilis (strain UAMH 11265 / GT02V1 / F)</name>
    <name type="common">Meliniomyces variabilis</name>
    <dbReference type="NCBI Taxonomy" id="1149755"/>
    <lineage>
        <taxon>Eukaryota</taxon>
        <taxon>Fungi</taxon>
        <taxon>Dikarya</taxon>
        <taxon>Ascomycota</taxon>
        <taxon>Pezizomycotina</taxon>
        <taxon>Leotiomycetes</taxon>
        <taxon>Helotiales</taxon>
        <taxon>Hyaloscyphaceae</taxon>
        <taxon>Hyaloscypha</taxon>
        <taxon>Hyaloscypha variabilis</taxon>
    </lineage>
</organism>
<gene>
    <name evidence="4" type="ORF">L207DRAFT_634436</name>
</gene>
<proteinExistence type="inferred from homology"/>
<dbReference type="InterPro" id="IPR012338">
    <property type="entry name" value="Beta-lactam/transpept-like"/>
</dbReference>
<dbReference type="Proteomes" id="UP000235786">
    <property type="component" value="Unassembled WGS sequence"/>
</dbReference>
<dbReference type="SUPFAM" id="SSF56601">
    <property type="entry name" value="beta-lactamase/transpeptidase-like"/>
    <property type="match status" value="1"/>
</dbReference>
<name>A0A2J6RN34_HYAVF</name>
<dbReference type="EMBL" id="KZ613946">
    <property type="protein sequence ID" value="PMD39934.1"/>
    <property type="molecule type" value="Genomic_DNA"/>
</dbReference>
<comment type="similarity">
    <text evidence="1">Belongs to the peptidase S12 family.</text>
</comment>
<dbReference type="InterPro" id="IPR001466">
    <property type="entry name" value="Beta-lactam-related"/>
</dbReference>
<dbReference type="Gene3D" id="2.40.128.600">
    <property type="match status" value="1"/>
</dbReference>
<dbReference type="PANTHER" id="PTHR46825:SF9">
    <property type="entry name" value="BETA-LACTAMASE-RELATED DOMAIN-CONTAINING PROTEIN"/>
    <property type="match status" value="1"/>
</dbReference>
<keyword evidence="5" id="KW-1185">Reference proteome</keyword>
<dbReference type="Pfam" id="PF11954">
    <property type="entry name" value="DUF3471"/>
    <property type="match status" value="1"/>
</dbReference>
<protein>
    <submittedName>
        <fullName evidence="4">Beta-lactamase/transpeptidase-like protein</fullName>
    </submittedName>
</protein>
<evidence type="ECO:0000259" key="2">
    <source>
        <dbReference type="Pfam" id="PF00144"/>
    </source>
</evidence>
<evidence type="ECO:0000256" key="1">
    <source>
        <dbReference type="ARBA" id="ARBA00038215"/>
    </source>
</evidence>
<evidence type="ECO:0000259" key="3">
    <source>
        <dbReference type="Pfam" id="PF11954"/>
    </source>
</evidence>
<reference evidence="4 5" key="1">
    <citation type="submission" date="2016-04" db="EMBL/GenBank/DDBJ databases">
        <title>A degradative enzymes factory behind the ericoid mycorrhizal symbiosis.</title>
        <authorList>
            <consortium name="DOE Joint Genome Institute"/>
            <person name="Martino E."/>
            <person name="Morin E."/>
            <person name="Grelet G."/>
            <person name="Kuo A."/>
            <person name="Kohler A."/>
            <person name="Daghino S."/>
            <person name="Barry K."/>
            <person name="Choi C."/>
            <person name="Cichocki N."/>
            <person name="Clum A."/>
            <person name="Copeland A."/>
            <person name="Hainaut M."/>
            <person name="Haridas S."/>
            <person name="Labutti K."/>
            <person name="Lindquist E."/>
            <person name="Lipzen A."/>
            <person name="Khouja H.-R."/>
            <person name="Murat C."/>
            <person name="Ohm R."/>
            <person name="Olson A."/>
            <person name="Spatafora J."/>
            <person name="Veneault-Fourrey C."/>
            <person name="Henrissat B."/>
            <person name="Grigoriev I."/>
            <person name="Martin F."/>
            <person name="Perotto S."/>
        </authorList>
    </citation>
    <scope>NUCLEOTIDE SEQUENCE [LARGE SCALE GENOMIC DNA]</scope>
    <source>
        <strain evidence="4 5">F</strain>
    </source>
</reference>
<dbReference type="Gene3D" id="3.40.710.10">
    <property type="entry name" value="DD-peptidase/beta-lactamase superfamily"/>
    <property type="match status" value="1"/>
</dbReference>
<evidence type="ECO:0000313" key="5">
    <source>
        <dbReference type="Proteomes" id="UP000235786"/>
    </source>
</evidence>
<accession>A0A2J6RN34</accession>
<feature type="domain" description="Beta-lactamase-related" evidence="2">
    <location>
        <begin position="17"/>
        <end position="352"/>
    </location>
</feature>
<dbReference type="Pfam" id="PF00144">
    <property type="entry name" value="Beta-lactamase"/>
    <property type="match status" value="1"/>
</dbReference>
<dbReference type="InterPro" id="IPR050491">
    <property type="entry name" value="AmpC-like"/>
</dbReference>
<dbReference type="InterPro" id="IPR021860">
    <property type="entry name" value="Peptidase_S12_Pab87-rel_C"/>
</dbReference>
<dbReference type="OrthoDB" id="5946976at2759"/>
<sequence>MQSSDKYIKGGQFTPAFDTLVTESMENWHVPGFSVAVIQDEEVCAKGYGFGAMDSKVPVTTDTLFNCASMSKAFTSAAISLLVDDDEKYPEVKWNAPVSKLIRDDFVLSDNRYTEEVTVEDILSHRSGLPDYDDACMGVFAKEPDTPKSVTRKLRHLPMNEPLRTKWQYSNVMYAAACHLVEALTGKLIGDFLRPKIWEPLKMTNTFYGLSDLKQHRGTESLSKGYRWDEEGSEYVEMLWPDQPEGRGAGEIISTAHDYAQFIKCMMHQREPISASGHKELVKPRMVFLDDEDETRLYMSPNCYALGWVVRNYHGETIIEHGGATNGFRCNMMYLPRLKLGLVVFGNSETSSAINEKIPWALVDEFLGIPPEKRYDSDAAFREELAKEQLDTVEELYSNLPEVRIPLALPLEAYAGSYTHAGFGSLAVEYKEGKLEVDATDRTWRFKLSLEHVSGEFFVAEKFDVDIHSRDRIKAQFRLGADGAPRSLGIDLVEGMREEMIWFQR</sequence>
<feature type="domain" description="Peptidase S12 Pab87-related C-terminal" evidence="3">
    <location>
        <begin position="402"/>
        <end position="505"/>
    </location>
</feature>
<dbReference type="AlphaFoldDB" id="A0A2J6RN34"/>
<dbReference type="STRING" id="1149755.A0A2J6RN34"/>